<comment type="similarity">
    <text evidence="1">Belongs to the tRNA pseudouridine synthase TruA family.</text>
</comment>
<dbReference type="InterPro" id="IPR020094">
    <property type="entry name" value="TruA/RsuA/RluB/E/F_N"/>
</dbReference>
<accession>A0ABM1XIS1</accession>
<dbReference type="Pfam" id="PF01416">
    <property type="entry name" value="PseudoU_synth_1"/>
    <property type="match status" value="1"/>
</dbReference>
<feature type="compositionally biased region" description="Basic and acidic residues" evidence="4">
    <location>
        <begin position="58"/>
        <end position="79"/>
    </location>
</feature>
<organism evidence="6 7">
    <name type="scientific">Aedes albopictus</name>
    <name type="common">Asian tiger mosquito</name>
    <name type="synonym">Stegomyia albopicta</name>
    <dbReference type="NCBI Taxonomy" id="7160"/>
    <lineage>
        <taxon>Eukaryota</taxon>
        <taxon>Metazoa</taxon>
        <taxon>Ecdysozoa</taxon>
        <taxon>Arthropoda</taxon>
        <taxon>Hexapoda</taxon>
        <taxon>Insecta</taxon>
        <taxon>Pterygota</taxon>
        <taxon>Neoptera</taxon>
        <taxon>Endopterygota</taxon>
        <taxon>Diptera</taxon>
        <taxon>Nematocera</taxon>
        <taxon>Culicoidea</taxon>
        <taxon>Culicidae</taxon>
        <taxon>Culicinae</taxon>
        <taxon>Aedini</taxon>
        <taxon>Aedes</taxon>
        <taxon>Stegomyia</taxon>
    </lineage>
</organism>
<evidence type="ECO:0000256" key="3">
    <source>
        <dbReference type="ARBA" id="ARBA00023235"/>
    </source>
</evidence>
<keyword evidence="3" id="KW-0413">Isomerase</keyword>
<dbReference type="EnsemblMetazoa" id="AALFPA23_000064.R92">
    <property type="protein sequence ID" value="AALFPA23_000064.P92"/>
    <property type="gene ID" value="AALFPA23_000064"/>
</dbReference>
<dbReference type="InterPro" id="IPR020103">
    <property type="entry name" value="PsdUridine_synth_cat_dom_sf"/>
</dbReference>
<feature type="domain" description="Pseudouridine synthase I TruA alpha/beta" evidence="5">
    <location>
        <begin position="261"/>
        <end position="367"/>
    </location>
</feature>
<dbReference type="InterPro" id="IPR001406">
    <property type="entry name" value="PsdUridine_synth_TruA"/>
</dbReference>
<evidence type="ECO:0000256" key="1">
    <source>
        <dbReference type="ARBA" id="ARBA00009375"/>
    </source>
</evidence>
<dbReference type="InterPro" id="IPR020095">
    <property type="entry name" value="PsdUridine_synth_TruA_C"/>
</dbReference>
<dbReference type="NCBIfam" id="TIGR00071">
    <property type="entry name" value="hisT_truA"/>
    <property type="match status" value="1"/>
</dbReference>
<evidence type="ECO:0000313" key="7">
    <source>
        <dbReference type="Proteomes" id="UP000069940"/>
    </source>
</evidence>
<dbReference type="PANTHER" id="PTHR11142:SF4">
    <property type="entry name" value="PSEUDOURIDYLATE SYNTHASE 1 HOMOLOG"/>
    <property type="match status" value="1"/>
</dbReference>
<sequence>MLTFLRRAVVSVDFNRGGVSKLLRRYAPSAVVPETKPASAGAATFLAQMAEAVEQKISDGKARHEERHRQKRQQQDGKVRYNGMVKKRKWEDPPEDPEAVRNFDPASRVKKRKCVIVMGYSGVNYLGMQRNPGTKTIEEELLVAMRKHDWISEEAFNQPQQIQFQRAARTDKGVSAATQVVSIKLPETLDIDALNKDLPEQIRVFAVKRVTKGFNSKSNCDARTYTYTLPTMAFALQEDKVDKESYRVPEERLKVVSETLKLFEGTKNFHNFTSRKEFIDPSSKRFIMSFECEAPFIPEGTTVEFATLKIKGQSFMLHQIRKMVGLTLAVVRGLTPAETIVKAFEEQRYGIPTAPGLGLVLNRIHYEKYNVRYGEDGCHEALDFQKEEEQIQEFFRKHIAATIVDTELKTASMFEWLETLPLHSYEPRDENEVREWKGKPKNNDDDDDDE</sequence>
<evidence type="ECO:0000259" key="5">
    <source>
        <dbReference type="Pfam" id="PF01416"/>
    </source>
</evidence>
<feature type="region of interest" description="Disordered" evidence="4">
    <location>
        <begin position="427"/>
        <end position="450"/>
    </location>
</feature>
<dbReference type="InterPro" id="IPR020097">
    <property type="entry name" value="PsdUridine_synth_TruA_a/b_dom"/>
</dbReference>
<proteinExistence type="inferred from homology"/>
<dbReference type="SUPFAM" id="SSF55120">
    <property type="entry name" value="Pseudouridine synthase"/>
    <property type="match status" value="1"/>
</dbReference>
<dbReference type="CDD" id="cd02568">
    <property type="entry name" value="PseudoU_synth_PUS1_PUS2"/>
    <property type="match status" value="1"/>
</dbReference>
<name>A0ABM1XIS1_AEDAL</name>
<reference evidence="6" key="2">
    <citation type="submission" date="2025-05" db="UniProtKB">
        <authorList>
            <consortium name="EnsemblMetazoa"/>
        </authorList>
    </citation>
    <scope>IDENTIFICATION</scope>
    <source>
        <strain evidence="6">Foshan</strain>
    </source>
</reference>
<dbReference type="Proteomes" id="UP000069940">
    <property type="component" value="Unassembled WGS sequence"/>
</dbReference>
<dbReference type="InterPro" id="IPR041708">
    <property type="entry name" value="PUS1/PUS2-like"/>
</dbReference>
<evidence type="ECO:0000256" key="2">
    <source>
        <dbReference type="ARBA" id="ARBA00022694"/>
    </source>
</evidence>
<protein>
    <recommendedName>
        <fullName evidence="5">Pseudouridine synthase I TruA alpha/beta domain-containing protein</fullName>
    </recommendedName>
</protein>
<feature type="region of interest" description="Disordered" evidence="4">
    <location>
        <begin position="58"/>
        <end position="101"/>
    </location>
</feature>
<dbReference type="Gene3D" id="3.30.70.660">
    <property type="entry name" value="Pseudouridine synthase I, catalytic domain, C-terminal subdomain"/>
    <property type="match status" value="1"/>
</dbReference>
<dbReference type="RefSeq" id="XP_019564295.3">
    <property type="nucleotide sequence ID" value="XM_019708750.3"/>
</dbReference>
<dbReference type="GeneID" id="109432404"/>
<keyword evidence="7" id="KW-1185">Reference proteome</keyword>
<evidence type="ECO:0000256" key="4">
    <source>
        <dbReference type="SAM" id="MobiDB-lite"/>
    </source>
</evidence>
<evidence type="ECO:0000313" key="6">
    <source>
        <dbReference type="EnsemblMetazoa" id="AALFPA23_000064.P92"/>
    </source>
</evidence>
<feature type="compositionally biased region" description="Basic and acidic residues" evidence="4">
    <location>
        <begin position="427"/>
        <end position="443"/>
    </location>
</feature>
<keyword evidence="2" id="KW-0819">tRNA processing</keyword>
<reference evidence="7" key="1">
    <citation type="journal article" date="2015" name="Proc. Natl. Acad. Sci. U.S.A.">
        <title>Genome sequence of the Asian Tiger mosquito, Aedes albopictus, reveals insights into its biology, genetics, and evolution.</title>
        <authorList>
            <person name="Chen X.G."/>
            <person name="Jiang X."/>
            <person name="Gu J."/>
            <person name="Xu M."/>
            <person name="Wu Y."/>
            <person name="Deng Y."/>
            <person name="Zhang C."/>
            <person name="Bonizzoni M."/>
            <person name="Dermauw W."/>
            <person name="Vontas J."/>
            <person name="Armbruster P."/>
            <person name="Huang X."/>
            <person name="Yang Y."/>
            <person name="Zhang H."/>
            <person name="He W."/>
            <person name="Peng H."/>
            <person name="Liu Y."/>
            <person name="Wu K."/>
            <person name="Chen J."/>
            <person name="Lirakis M."/>
            <person name="Topalis P."/>
            <person name="Van Leeuwen T."/>
            <person name="Hall A.B."/>
            <person name="Jiang X."/>
            <person name="Thorpe C."/>
            <person name="Mueller R.L."/>
            <person name="Sun C."/>
            <person name="Waterhouse R.M."/>
            <person name="Yan G."/>
            <person name="Tu Z.J."/>
            <person name="Fang X."/>
            <person name="James A.A."/>
        </authorList>
    </citation>
    <scope>NUCLEOTIDE SEQUENCE [LARGE SCALE GENOMIC DNA]</scope>
    <source>
        <strain evidence="7">Foshan</strain>
    </source>
</reference>
<dbReference type="PANTHER" id="PTHR11142">
    <property type="entry name" value="PSEUDOURIDYLATE SYNTHASE"/>
    <property type="match status" value="1"/>
</dbReference>
<dbReference type="Gene3D" id="3.30.70.580">
    <property type="entry name" value="Pseudouridine synthase I, catalytic domain, N-terminal subdomain"/>
    <property type="match status" value="1"/>
</dbReference>